<dbReference type="Proteomes" id="UP001152562">
    <property type="component" value="Unassembled WGS sequence"/>
</dbReference>
<proteinExistence type="predicted"/>
<keyword evidence="2" id="KW-1185">Reference proteome</keyword>
<sequence>MSLIRWDDDIEYYQKTREQGIRGVTSKIVNCGPVIGVCVPLNKKMLPLLMFLFVTSTLADDCSHKFHRMNYSRSAILTIKGLPTNLEFNSQTKDLYFTLIDMETLQNDEVQTKMDQYILRNGEPIKIENVNGQAAAVDYDNDKVYIASDDGLHILNKTGRAHFVAMKDEDIVQLFKPRHSDNIYAVFYPNNEVFKFNLTSNEKERVENVPCAYILAVDGDDNIYYECESKYVRVLLKGFQESIEFMGIPKNSARAITTNDDSDVVLAANDGLYWLRADNIIPKKMMDLDYIPAGIAFNGDTFYISTTDVIYKYEMCQ</sequence>
<accession>A0A9P0TTK9</accession>
<evidence type="ECO:0000313" key="1">
    <source>
        <dbReference type="EMBL" id="CAH4037584.1"/>
    </source>
</evidence>
<dbReference type="SUPFAM" id="SSF75011">
    <property type="entry name" value="3-carboxy-cis,cis-mucoante lactonizing enzyme"/>
    <property type="match status" value="1"/>
</dbReference>
<protein>
    <submittedName>
        <fullName evidence="1">Uncharacterized protein</fullName>
    </submittedName>
</protein>
<gene>
    <name evidence="1" type="ORF">PIBRA_LOCUS13232</name>
</gene>
<comment type="caution">
    <text evidence="1">The sequence shown here is derived from an EMBL/GenBank/DDBJ whole genome shotgun (WGS) entry which is preliminary data.</text>
</comment>
<dbReference type="EMBL" id="CALOZG010000085">
    <property type="protein sequence ID" value="CAH4037584.1"/>
    <property type="molecule type" value="Genomic_DNA"/>
</dbReference>
<evidence type="ECO:0000313" key="2">
    <source>
        <dbReference type="Proteomes" id="UP001152562"/>
    </source>
</evidence>
<organism evidence="1 2">
    <name type="scientific">Pieris brassicae</name>
    <name type="common">White butterfly</name>
    <name type="synonym">Large white butterfly</name>
    <dbReference type="NCBI Taxonomy" id="7116"/>
    <lineage>
        <taxon>Eukaryota</taxon>
        <taxon>Metazoa</taxon>
        <taxon>Ecdysozoa</taxon>
        <taxon>Arthropoda</taxon>
        <taxon>Hexapoda</taxon>
        <taxon>Insecta</taxon>
        <taxon>Pterygota</taxon>
        <taxon>Neoptera</taxon>
        <taxon>Endopterygota</taxon>
        <taxon>Lepidoptera</taxon>
        <taxon>Glossata</taxon>
        <taxon>Ditrysia</taxon>
        <taxon>Papilionoidea</taxon>
        <taxon>Pieridae</taxon>
        <taxon>Pierinae</taxon>
        <taxon>Pieris</taxon>
    </lineage>
</organism>
<reference evidence="1" key="1">
    <citation type="submission" date="2022-05" db="EMBL/GenBank/DDBJ databases">
        <authorList>
            <person name="Okamura Y."/>
        </authorList>
    </citation>
    <scope>NUCLEOTIDE SEQUENCE</scope>
</reference>
<dbReference type="AlphaFoldDB" id="A0A9P0TTK9"/>
<name>A0A9P0TTK9_PIEBR</name>